<reference evidence="3 4" key="1">
    <citation type="submission" date="2020-10" db="EMBL/GenBank/DDBJ databases">
        <authorList>
            <person name="Castelo-Branco R."/>
            <person name="Eusebio N."/>
            <person name="Adriana R."/>
            <person name="Vieira A."/>
            <person name="Brugerolle De Fraissinette N."/>
            <person name="Rezende De Castro R."/>
            <person name="Schneider M.P."/>
            <person name="Vasconcelos V."/>
            <person name="Leao P.N."/>
        </authorList>
    </citation>
    <scope>NUCLEOTIDE SEQUENCE [LARGE SCALE GENOMIC DNA]</scope>
    <source>
        <strain evidence="3 4">LEGE 06123</strain>
    </source>
</reference>
<feature type="transmembrane region" description="Helical" evidence="1">
    <location>
        <begin position="151"/>
        <end position="167"/>
    </location>
</feature>
<keyword evidence="1" id="KW-0472">Membrane</keyword>
<evidence type="ECO:0000259" key="2">
    <source>
        <dbReference type="Pfam" id="PF13548"/>
    </source>
</evidence>
<dbReference type="RefSeq" id="WP_193932840.1">
    <property type="nucleotide sequence ID" value="NZ_CAWPMZ010000070.1"/>
</dbReference>
<keyword evidence="4" id="KW-1185">Reference proteome</keyword>
<feature type="transmembrane region" description="Helical" evidence="1">
    <location>
        <begin position="38"/>
        <end position="61"/>
    </location>
</feature>
<feature type="transmembrane region" description="Helical" evidence="1">
    <location>
        <begin position="126"/>
        <end position="145"/>
    </location>
</feature>
<sequence>MIELLAALSAAAAASMRIAVPLFVIGILHHDFSLGIPLLTYIPSLVVLSGLIIGSLIELVGSKQRLIQRLLQLVQLIFSPFVGAFLAVSVTTGATLHSWLFGIVGALLAFVLQLVQSGWFYRLHSFPLWVVFLQDVLCILFVFLAVNAPQVGGLVALMLLLLAVRSMKNLHRWYKQQ</sequence>
<protein>
    <submittedName>
        <fullName evidence="3">DUF4126 domain-containing protein</fullName>
    </submittedName>
</protein>
<gene>
    <name evidence="3" type="ORF">IQ230_15430</name>
</gene>
<dbReference type="Pfam" id="PF13548">
    <property type="entry name" value="DUF4126"/>
    <property type="match status" value="1"/>
</dbReference>
<name>A0ABR9UTT3_9CHRO</name>
<organism evidence="3 4">
    <name type="scientific">Gloeocapsopsis crepidinum LEGE 06123</name>
    <dbReference type="NCBI Taxonomy" id="588587"/>
    <lineage>
        <taxon>Bacteria</taxon>
        <taxon>Bacillati</taxon>
        <taxon>Cyanobacteriota</taxon>
        <taxon>Cyanophyceae</taxon>
        <taxon>Oscillatoriophycideae</taxon>
        <taxon>Chroococcales</taxon>
        <taxon>Chroococcaceae</taxon>
        <taxon>Gloeocapsopsis</taxon>
    </lineage>
</organism>
<comment type="caution">
    <text evidence="3">The sequence shown here is derived from an EMBL/GenBank/DDBJ whole genome shotgun (WGS) entry which is preliminary data.</text>
</comment>
<dbReference type="Proteomes" id="UP000651156">
    <property type="component" value="Unassembled WGS sequence"/>
</dbReference>
<evidence type="ECO:0000313" key="3">
    <source>
        <dbReference type="EMBL" id="MBE9191715.1"/>
    </source>
</evidence>
<evidence type="ECO:0000313" key="4">
    <source>
        <dbReference type="Proteomes" id="UP000651156"/>
    </source>
</evidence>
<dbReference type="EMBL" id="JADEWN010000038">
    <property type="protein sequence ID" value="MBE9191715.1"/>
    <property type="molecule type" value="Genomic_DNA"/>
</dbReference>
<keyword evidence="1" id="KW-1133">Transmembrane helix</keyword>
<feature type="domain" description="DUF4126" evidence="2">
    <location>
        <begin position="4"/>
        <end position="168"/>
    </location>
</feature>
<feature type="transmembrane region" description="Helical" evidence="1">
    <location>
        <begin position="73"/>
        <end position="90"/>
    </location>
</feature>
<evidence type="ECO:0000256" key="1">
    <source>
        <dbReference type="SAM" id="Phobius"/>
    </source>
</evidence>
<proteinExistence type="predicted"/>
<accession>A0ABR9UTT3</accession>
<keyword evidence="1" id="KW-0812">Transmembrane</keyword>
<dbReference type="InterPro" id="IPR025196">
    <property type="entry name" value="DUF4126"/>
</dbReference>
<feature type="transmembrane region" description="Helical" evidence="1">
    <location>
        <begin position="96"/>
        <end position="114"/>
    </location>
</feature>